<dbReference type="CDD" id="cd00118">
    <property type="entry name" value="LysM"/>
    <property type="match status" value="1"/>
</dbReference>
<evidence type="ECO:0000256" key="2">
    <source>
        <dbReference type="SAM" id="Phobius"/>
    </source>
</evidence>
<dbReference type="InterPro" id="IPR036779">
    <property type="entry name" value="LysM_dom_sf"/>
</dbReference>
<dbReference type="EMBL" id="JAUSSW010000001">
    <property type="protein sequence ID" value="MDQ0101111.1"/>
    <property type="molecule type" value="Genomic_DNA"/>
</dbReference>
<evidence type="ECO:0000313" key="4">
    <source>
        <dbReference type="EMBL" id="MDQ0101111.1"/>
    </source>
</evidence>
<proteinExistence type="predicted"/>
<gene>
    <name evidence="4" type="ORF">J2T10_000730</name>
</gene>
<protein>
    <recommendedName>
        <fullName evidence="3">LysM domain-containing protein</fullName>
    </recommendedName>
</protein>
<dbReference type="InterPro" id="IPR018392">
    <property type="entry name" value="LysM"/>
</dbReference>
<dbReference type="Gene3D" id="3.10.350.10">
    <property type="entry name" value="LysM domain"/>
    <property type="match status" value="1"/>
</dbReference>
<dbReference type="PROSITE" id="PS51782">
    <property type="entry name" value="LYSM"/>
    <property type="match status" value="1"/>
</dbReference>
<sequence length="250" mass="25765">MARTLRRDTGLAVAILGLGLLLALAGNILVGQWQTSQRHHQSLSFDVLAGFAASAAGTAIVAWWVLSLVMAFLAALLHRVGAGNRATALSRFSPPFMVRLAIAVLGMNLLGGGLAQADVQPTPEWIPTSTHGRTVLTEPSPAATGGVDSSNTTSTAPDPGWRPRPPVVVPGLLSQPGSRDAAAAPGSVSGVEVKAGDTLWSIAASRLAPFSTDVDVAAAWPKWYAANRSVIGDNPAVLLPGQILQPPEPA</sequence>
<evidence type="ECO:0000313" key="5">
    <source>
        <dbReference type="Proteomes" id="UP001244563"/>
    </source>
</evidence>
<feature type="domain" description="LysM" evidence="3">
    <location>
        <begin position="189"/>
        <end position="246"/>
    </location>
</feature>
<keyword evidence="2" id="KW-0812">Transmembrane</keyword>
<dbReference type="Proteomes" id="UP001244563">
    <property type="component" value="Unassembled WGS sequence"/>
</dbReference>
<accession>A0ABT9TJ50</accession>
<keyword evidence="2" id="KW-1133">Transmembrane helix</keyword>
<keyword evidence="5" id="KW-1185">Reference proteome</keyword>
<reference evidence="4 5" key="1">
    <citation type="submission" date="2023-07" db="EMBL/GenBank/DDBJ databases">
        <title>Sorghum-associated microbial communities from plants grown in Nebraska, USA.</title>
        <authorList>
            <person name="Schachtman D."/>
        </authorList>
    </citation>
    <scope>NUCLEOTIDE SEQUENCE [LARGE SCALE GENOMIC DNA]</scope>
    <source>
        <strain evidence="4 5">CC523</strain>
    </source>
</reference>
<feature type="transmembrane region" description="Helical" evidence="2">
    <location>
        <begin position="49"/>
        <end position="76"/>
    </location>
</feature>
<dbReference type="RefSeq" id="WP_064721693.1">
    <property type="nucleotide sequence ID" value="NZ_BDDW01000001.1"/>
</dbReference>
<evidence type="ECO:0000256" key="1">
    <source>
        <dbReference type="SAM" id="MobiDB-lite"/>
    </source>
</evidence>
<name>A0ABT9TJ50_PAENI</name>
<comment type="caution">
    <text evidence="4">The sequence shown here is derived from an EMBL/GenBank/DDBJ whole genome shotgun (WGS) entry which is preliminary data.</text>
</comment>
<feature type="region of interest" description="Disordered" evidence="1">
    <location>
        <begin position="125"/>
        <end position="165"/>
    </location>
</feature>
<organism evidence="4 5">
    <name type="scientific">Paenarthrobacter nicotinovorans</name>
    <name type="common">Arthrobacter nicotinovorans</name>
    <dbReference type="NCBI Taxonomy" id="29320"/>
    <lineage>
        <taxon>Bacteria</taxon>
        <taxon>Bacillati</taxon>
        <taxon>Actinomycetota</taxon>
        <taxon>Actinomycetes</taxon>
        <taxon>Micrococcales</taxon>
        <taxon>Micrococcaceae</taxon>
        <taxon>Paenarthrobacter</taxon>
    </lineage>
</organism>
<feature type="compositionally biased region" description="Polar residues" evidence="1">
    <location>
        <begin position="147"/>
        <end position="156"/>
    </location>
</feature>
<evidence type="ECO:0000259" key="3">
    <source>
        <dbReference type="PROSITE" id="PS51782"/>
    </source>
</evidence>
<keyword evidence="2" id="KW-0472">Membrane</keyword>